<feature type="compositionally biased region" description="Basic and acidic residues" evidence="2">
    <location>
        <begin position="396"/>
        <end position="405"/>
    </location>
</feature>
<feature type="region of interest" description="Disordered" evidence="2">
    <location>
        <begin position="47"/>
        <end position="112"/>
    </location>
</feature>
<proteinExistence type="inferred from homology"/>
<evidence type="ECO:0000313" key="3">
    <source>
        <dbReference type="EMBL" id="OBT96424.1"/>
    </source>
</evidence>
<organism evidence="3 4">
    <name type="scientific">Pseudogymnoascus verrucosus</name>
    <dbReference type="NCBI Taxonomy" id="342668"/>
    <lineage>
        <taxon>Eukaryota</taxon>
        <taxon>Fungi</taxon>
        <taxon>Dikarya</taxon>
        <taxon>Ascomycota</taxon>
        <taxon>Pezizomycotina</taxon>
        <taxon>Leotiomycetes</taxon>
        <taxon>Thelebolales</taxon>
        <taxon>Thelebolaceae</taxon>
        <taxon>Pseudogymnoascus</taxon>
    </lineage>
</organism>
<dbReference type="GO" id="GO:0005634">
    <property type="term" value="C:nucleus"/>
    <property type="evidence" value="ECO:0007669"/>
    <property type="project" value="TreeGrafter"/>
</dbReference>
<comment type="similarity">
    <text evidence="1">Belongs to the PPP4R2 family.</text>
</comment>
<sequence>MDAMDLTDDDVAFLKICSSGAQIDYAVWPALVSRLIYRLEKVIPSQFPVPSAPRSPSSVTASPNTLQAQKTPPSPSADNSSQSVADLAQSADKENITPTPAQNTSTFDPNSAIATSSLHPQLDSLLSSIVSTLNTHFTSYPPHTIQRLSELILQPKLHYRSLPAYLHAFDRVVHVTSGAHLYPLPAPVPDANGAKILTNGISSGPDPESVSWGNSTQVQPNLGSDESLGGALLTPISWIKSISAANGEAAASDMEGEVKTERTETIDGPNGAGSIETVSVSVNGVSSTTLAAVGDSNNNSESGLRAEGGVTQGELLRQEQRAGVVPATQLAHMQPHPNGDGEEDETPHVRGPEEIGMEDMGPQGSGNNLRHGIQGIDVEAAVGRKVEALEGEETEEKPSTPKREADEEIQASSKRVKDENDGDEDMTGATDAGNDEK</sequence>
<accession>A0A1B8GKQ3</accession>
<dbReference type="GO" id="GO:0019888">
    <property type="term" value="F:protein phosphatase regulator activity"/>
    <property type="evidence" value="ECO:0007669"/>
    <property type="project" value="InterPro"/>
</dbReference>
<dbReference type="OrthoDB" id="341898at2759"/>
<gene>
    <name evidence="3" type="ORF">VE01_05722</name>
</gene>
<dbReference type="EMBL" id="KV460228">
    <property type="protein sequence ID" value="OBT96424.1"/>
    <property type="molecule type" value="Genomic_DNA"/>
</dbReference>
<reference evidence="4" key="2">
    <citation type="journal article" date="2018" name="Nat. Commun.">
        <title>Extreme sensitivity to ultraviolet light in the fungal pathogen causing white-nose syndrome of bats.</title>
        <authorList>
            <person name="Palmer J.M."/>
            <person name="Drees K.P."/>
            <person name="Foster J.T."/>
            <person name="Lindner D.L."/>
        </authorList>
    </citation>
    <scope>NUCLEOTIDE SEQUENCE [LARGE SCALE GENOMIC DNA]</scope>
    <source>
        <strain evidence="4">UAMH 10579</strain>
    </source>
</reference>
<dbReference type="GeneID" id="28839108"/>
<feature type="compositionally biased region" description="Polar residues" evidence="2">
    <location>
        <begin position="64"/>
        <end position="84"/>
    </location>
</feature>
<evidence type="ECO:0000256" key="2">
    <source>
        <dbReference type="SAM" id="MobiDB-lite"/>
    </source>
</evidence>
<dbReference type="GO" id="GO:0005737">
    <property type="term" value="C:cytoplasm"/>
    <property type="evidence" value="ECO:0007669"/>
    <property type="project" value="TreeGrafter"/>
</dbReference>
<evidence type="ECO:0000313" key="4">
    <source>
        <dbReference type="Proteomes" id="UP000091956"/>
    </source>
</evidence>
<keyword evidence="4" id="KW-1185">Reference proteome</keyword>
<evidence type="ECO:0000256" key="1">
    <source>
        <dbReference type="ARBA" id="ARBA00009207"/>
    </source>
</evidence>
<name>A0A1B8GKQ3_9PEZI</name>
<dbReference type="RefSeq" id="XP_018130157.1">
    <property type="nucleotide sequence ID" value="XM_018275182.2"/>
</dbReference>
<protein>
    <submittedName>
        <fullName evidence="3">Uncharacterized protein</fullName>
    </submittedName>
</protein>
<dbReference type="STRING" id="342668.A0A1B8GKQ3"/>
<feature type="compositionally biased region" description="Polar residues" evidence="2">
    <location>
        <begin position="96"/>
        <end position="112"/>
    </location>
</feature>
<dbReference type="GO" id="GO:0030289">
    <property type="term" value="C:protein phosphatase 4 complex"/>
    <property type="evidence" value="ECO:0007669"/>
    <property type="project" value="InterPro"/>
</dbReference>
<reference evidence="3 4" key="1">
    <citation type="submission" date="2016-03" db="EMBL/GenBank/DDBJ databases">
        <title>Comparative genomics of Pseudogymnoascus destructans, the fungus causing white-nose syndrome of bats.</title>
        <authorList>
            <person name="Palmer J.M."/>
            <person name="Drees K.P."/>
            <person name="Foster J.T."/>
            <person name="Lindner D.L."/>
        </authorList>
    </citation>
    <scope>NUCLEOTIDE SEQUENCE [LARGE SCALE GENOMIC DNA]</scope>
    <source>
        <strain evidence="3 4">UAMH 10579</strain>
    </source>
</reference>
<dbReference type="AlphaFoldDB" id="A0A1B8GKQ3"/>
<dbReference type="InterPro" id="IPR015267">
    <property type="entry name" value="PPP4R2"/>
</dbReference>
<feature type="region of interest" description="Disordered" evidence="2">
    <location>
        <begin position="331"/>
        <end position="437"/>
    </location>
</feature>
<dbReference type="Proteomes" id="UP000091956">
    <property type="component" value="Unassembled WGS sequence"/>
</dbReference>
<dbReference type="PANTHER" id="PTHR16487">
    <property type="entry name" value="PPP4R2-RELATED PROTEIN"/>
    <property type="match status" value="1"/>
</dbReference>
<feature type="compositionally biased region" description="Low complexity" evidence="2">
    <location>
        <begin position="48"/>
        <end position="63"/>
    </location>
</feature>
<dbReference type="PANTHER" id="PTHR16487:SF0">
    <property type="entry name" value="PROTEIN PHOSPHATASE 4 REGULATORY SUBUNIT 2-RELATED"/>
    <property type="match status" value="1"/>
</dbReference>